<gene>
    <name evidence="10" type="ORF">J6I44_16350</name>
</gene>
<evidence type="ECO:0000256" key="5">
    <source>
        <dbReference type="ARBA" id="ARBA00023136"/>
    </source>
</evidence>
<evidence type="ECO:0000256" key="6">
    <source>
        <dbReference type="ARBA" id="ARBA00023237"/>
    </source>
</evidence>
<keyword evidence="3 7" id="KW-1134">Transmembrane beta strand</keyword>
<dbReference type="NCBIfam" id="TIGR01782">
    <property type="entry name" value="TonB-Xanth-Caul"/>
    <property type="match status" value="1"/>
</dbReference>
<dbReference type="RefSeq" id="WP_265767218.1">
    <property type="nucleotide sequence ID" value="NZ_JAGGJA010000013.1"/>
</dbReference>
<keyword evidence="11" id="KW-1185">Reference proteome</keyword>
<dbReference type="InterPro" id="IPR008969">
    <property type="entry name" value="CarboxyPept-like_regulatory"/>
</dbReference>
<sequence length="904" mass="100842">MGITTIAFGQGHSLMGEVESERTGEKLPGANIKIKGTSLGTVTDNSGAFFFDNLSEGDYVLVVSYLGFETQEVEVEIADDGTEEVEVELEDNFLEMEGIMVQGVRQGQARALNEQREALNIKNVIDAELISTFPDPNVGESLKRIPGINIQSDQGEARYIQIRGTSPNLSNISINGEKIAAPEGDGRSIALDMIPSDVLASIEVSKAITPDMDGDAIGGTVNLETKSAVTKDRVLNLTLNGGYHNNVSDLSPVGGRASLNYGQRLGEEGKFGYMIGANYNKFSLGSDNNEMAYDEGTLEEMELRDYELTRERFGTTANFDYQFNRKSQLYLNTSFNYFADQEYRRLLGLATDEAVREFKDRLEKQKIFSTSLGGEHGLSNGFRVDYSASYSYSDQHTPEDREIIYAQAYEDAAGEDLEFVGFDRSNVDYPQFSLTPDAPSGAGIYNYGTYEFDEFVDGAELTKDRHVTARLNLSKEIAWSDNFSGIFKVGGLGRFKSKDRALTEDVYGYNGDTTYEGLISDFRDDDYLSGHYANGVGLFPGTDSMRDLFENNSADFERDEQESTEASNAEDYDATEDTYAGYVMTDLQWGNLGTILGVRYEHLRTEYEGNTVEYDQNEELVQPIPTVSDINTFDFILPMVHLKYNVRDNANLRLAWTNTYAKPNYFDLVPYSIISRPDEEIELGNPGLEPARSMNLDLMAEYYFSSIGVISAGVFYKNIQDFIYTANFEYDDAPYSGYEATQPINGDEADLAGFEVALQRQLTFLPGFASGFGIYANYTYTWSDAQLTTEGETARSVSLPGQAADVANVALSYQKYGFSGRISLNYSGEFVEEIRENSADDRYYDKHTQIDISLSQQVTPGIRIFADMVNLTNEPLRYYNGTPTRPEQQEFYSFQVKGGVKLSL</sequence>
<evidence type="ECO:0000256" key="3">
    <source>
        <dbReference type="ARBA" id="ARBA00022452"/>
    </source>
</evidence>
<dbReference type="PANTHER" id="PTHR40980:SF4">
    <property type="entry name" value="TONB-DEPENDENT RECEPTOR-LIKE BETA-BARREL DOMAIN-CONTAINING PROTEIN"/>
    <property type="match status" value="1"/>
</dbReference>
<keyword evidence="6 7" id="KW-0998">Cell outer membrane</keyword>
<comment type="subcellular location">
    <subcellularLocation>
        <location evidence="1 7">Cell outer membrane</location>
        <topology evidence="1 7">Multi-pass membrane protein</topology>
    </subcellularLocation>
</comment>
<keyword evidence="2 7" id="KW-0813">Transport</keyword>
<dbReference type="SUPFAM" id="SSF56935">
    <property type="entry name" value="Porins"/>
    <property type="match status" value="1"/>
</dbReference>
<evidence type="ECO:0000256" key="7">
    <source>
        <dbReference type="PROSITE-ProRule" id="PRU01360"/>
    </source>
</evidence>
<dbReference type="PROSITE" id="PS52016">
    <property type="entry name" value="TONB_DEPENDENT_REC_3"/>
    <property type="match status" value="1"/>
</dbReference>
<dbReference type="PANTHER" id="PTHR40980">
    <property type="entry name" value="PLUG DOMAIN-CONTAINING PROTEIN"/>
    <property type="match status" value="1"/>
</dbReference>
<dbReference type="Proteomes" id="UP001207918">
    <property type="component" value="Unassembled WGS sequence"/>
</dbReference>
<feature type="domain" description="Outer membrane protein beta-barrel" evidence="9">
    <location>
        <begin position="552"/>
        <end position="832"/>
    </location>
</feature>
<dbReference type="InterPro" id="IPR010104">
    <property type="entry name" value="TonB_rcpt_bac"/>
</dbReference>
<dbReference type="Gene3D" id="2.40.170.20">
    <property type="entry name" value="TonB-dependent receptor, beta-barrel domain"/>
    <property type="match status" value="1"/>
</dbReference>
<comment type="similarity">
    <text evidence="7">Belongs to the TonB-dependent receptor family.</text>
</comment>
<dbReference type="Pfam" id="PF07715">
    <property type="entry name" value="Plug"/>
    <property type="match status" value="1"/>
</dbReference>
<proteinExistence type="inferred from homology"/>
<evidence type="ECO:0000313" key="10">
    <source>
        <dbReference type="EMBL" id="MCW9708434.1"/>
    </source>
</evidence>
<keyword evidence="5 7" id="KW-0472">Membrane</keyword>
<evidence type="ECO:0000256" key="2">
    <source>
        <dbReference type="ARBA" id="ARBA00022448"/>
    </source>
</evidence>
<dbReference type="InterPro" id="IPR012910">
    <property type="entry name" value="Plug_dom"/>
</dbReference>
<keyword evidence="4 7" id="KW-0812">Transmembrane</keyword>
<evidence type="ECO:0000256" key="1">
    <source>
        <dbReference type="ARBA" id="ARBA00004571"/>
    </source>
</evidence>
<dbReference type="InterPro" id="IPR037066">
    <property type="entry name" value="Plug_dom_sf"/>
</dbReference>
<organism evidence="10 11">
    <name type="scientific">Fodinibius salsisoli</name>
    <dbReference type="NCBI Taxonomy" id="2820877"/>
    <lineage>
        <taxon>Bacteria</taxon>
        <taxon>Pseudomonadati</taxon>
        <taxon>Balneolota</taxon>
        <taxon>Balneolia</taxon>
        <taxon>Balneolales</taxon>
        <taxon>Balneolaceae</taxon>
        <taxon>Fodinibius</taxon>
    </lineage>
</organism>
<evidence type="ECO:0000259" key="9">
    <source>
        <dbReference type="Pfam" id="PF14905"/>
    </source>
</evidence>
<comment type="caution">
    <text evidence="10">The sequence shown here is derived from an EMBL/GenBank/DDBJ whole genome shotgun (WGS) entry which is preliminary data.</text>
</comment>
<dbReference type="EMBL" id="JAGGJA010000013">
    <property type="protein sequence ID" value="MCW9708434.1"/>
    <property type="molecule type" value="Genomic_DNA"/>
</dbReference>
<evidence type="ECO:0000259" key="8">
    <source>
        <dbReference type="Pfam" id="PF07715"/>
    </source>
</evidence>
<accession>A0ABT3PRF4</accession>
<feature type="domain" description="TonB-dependent receptor plug" evidence="8">
    <location>
        <begin position="116"/>
        <end position="220"/>
    </location>
</feature>
<dbReference type="Pfam" id="PF14905">
    <property type="entry name" value="OMP_b-brl_3"/>
    <property type="match status" value="1"/>
</dbReference>
<keyword evidence="10" id="KW-0675">Receptor</keyword>
<dbReference type="SUPFAM" id="SSF49464">
    <property type="entry name" value="Carboxypeptidase regulatory domain-like"/>
    <property type="match status" value="1"/>
</dbReference>
<evidence type="ECO:0000313" key="11">
    <source>
        <dbReference type="Proteomes" id="UP001207918"/>
    </source>
</evidence>
<protein>
    <submittedName>
        <fullName evidence="10">TonB-dependent receptor</fullName>
    </submittedName>
</protein>
<reference evidence="10 11" key="1">
    <citation type="submission" date="2021-03" db="EMBL/GenBank/DDBJ databases">
        <title>Aliifodinibius sp. nov., a new bacterium isolated from saline soil.</title>
        <authorList>
            <person name="Galisteo C."/>
            <person name="De La Haba R."/>
            <person name="Sanchez-Porro C."/>
            <person name="Ventosa A."/>
        </authorList>
    </citation>
    <scope>NUCLEOTIDE SEQUENCE [LARGE SCALE GENOMIC DNA]</scope>
    <source>
        <strain evidence="10 11">1BSP15-2V2</strain>
    </source>
</reference>
<dbReference type="InterPro" id="IPR039426">
    <property type="entry name" value="TonB-dep_rcpt-like"/>
</dbReference>
<name>A0ABT3PRF4_9BACT</name>
<dbReference type="InterPro" id="IPR041700">
    <property type="entry name" value="OMP_b-brl_3"/>
</dbReference>
<dbReference type="Gene3D" id="2.170.130.10">
    <property type="entry name" value="TonB-dependent receptor, plug domain"/>
    <property type="match status" value="1"/>
</dbReference>
<dbReference type="InterPro" id="IPR036942">
    <property type="entry name" value="Beta-barrel_TonB_sf"/>
</dbReference>
<dbReference type="Gene3D" id="2.60.40.1120">
    <property type="entry name" value="Carboxypeptidase-like, regulatory domain"/>
    <property type="match status" value="1"/>
</dbReference>
<evidence type="ECO:0000256" key="4">
    <source>
        <dbReference type="ARBA" id="ARBA00022692"/>
    </source>
</evidence>
<dbReference type="Pfam" id="PF13715">
    <property type="entry name" value="CarbopepD_reg_2"/>
    <property type="match status" value="1"/>
</dbReference>